<dbReference type="NCBIfam" id="TIGR00012">
    <property type="entry name" value="L29"/>
    <property type="match status" value="1"/>
</dbReference>
<dbReference type="STRING" id="1160895.CM19_09050"/>
<keyword evidence="2 4" id="KW-0689">Ribosomal protein</keyword>
<organism evidence="7 8">
    <name type="scientific">Candidatus Acidianus copahuensis</name>
    <dbReference type="NCBI Taxonomy" id="1160895"/>
    <lineage>
        <taxon>Archaea</taxon>
        <taxon>Thermoproteota</taxon>
        <taxon>Thermoprotei</taxon>
        <taxon>Sulfolobales</taxon>
        <taxon>Sulfolobaceae</taxon>
        <taxon>Acidianus</taxon>
    </lineage>
</organism>
<dbReference type="GO" id="GO:0003735">
    <property type="term" value="F:structural constituent of ribosome"/>
    <property type="evidence" value="ECO:0007669"/>
    <property type="project" value="InterPro"/>
</dbReference>
<evidence type="ECO:0000256" key="5">
    <source>
        <dbReference type="SAM" id="Coils"/>
    </source>
</evidence>
<dbReference type="EMBL" id="JFZT01000047">
    <property type="protein sequence ID" value="EZQ03856.1"/>
    <property type="molecule type" value="Genomic_DNA"/>
</dbReference>
<evidence type="ECO:0000313" key="7">
    <source>
        <dbReference type="EMBL" id="EZQ03856.1"/>
    </source>
</evidence>
<dbReference type="GO" id="GO:0006412">
    <property type="term" value="P:translation"/>
    <property type="evidence" value="ECO:0007669"/>
    <property type="project" value="UniProtKB-UniRule"/>
</dbReference>
<sequence length="80" mass="9245">MPLNNKELSQMSLDQLNEKLRELQLDLLKYRADSRLGTLKNTSIIKNTRKDIARIMTTIAQKSRENKSSNIKKPKSNENS</sequence>
<keyword evidence="5" id="KW-0175">Coiled coil</keyword>
<dbReference type="GO" id="GO:0005840">
    <property type="term" value="C:ribosome"/>
    <property type="evidence" value="ECO:0007669"/>
    <property type="project" value="UniProtKB-KW"/>
</dbReference>
<dbReference type="RefSeq" id="WP_048100070.1">
    <property type="nucleotide sequence ID" value="NZ_JFZT01000047.1"/>
</dbReference>
<evidence type="ECO:0000256" key="3">
    <source>
        <dbReference type="ARBA" id="ARBA00023274"/>
    </source>
</evidence>
<accession>A0A031LMF1</accession>
<gene>
    <name evidence="4" type="primary">rpl29</name>
    <name evidence="7" type="ORF">CM19_09050</name>
</gene>
<feature type="region of interest" description="Disordered" evidence="6">
    <location>
        <begin position="58"/>
        <end position="80"/>
    </location>
</feature>
<proteinExistence type="inferred from homology"/>
<keyword evidence="8" id="KW-1185">Reference proteome</keyword>
<dbReference type="Pfam" id="PF00831">
    <property type="entry name" value="Ribosomal_L29"/>
    <property type="match status" value="1"/>
</dbReference>
<dbReference type="HAMAP" id="MF_00374">
    <property type="entry name" value="Ribosomal_uL29"/>
    <property type="match status" value="1"/>
</dbReference>
<name>A0A031LMF1_9CREN</name>
<dbReference type="InterPro" id="IPR036049">
    <property type="entry name" value="Ribosomal_uL29_sf"/>
</dbReference>
<feature type="coiled-coil region" evidence="5">
    <location>
        <begin position="6"/>
        <end position="33"/>
    </location>
</feature>
<evidence type="ECO:0000313" key="8">
    <source>
        <dbReference type="Proteomes" id="UP000024332"/>
    </source>
</evidence>
<protein>
    <recommendedName>
        <fullName evidence="4">Large ribosomal subunit protein uL29</fullName>
    </recommendedName>
</protein>
<dbReference type="GO" id="GO:1990904">
    <property type="term" value="C:ribonucleoprotein complex"/>
    <property type="evidence" value="ECO:0007669"/>
    <property type="project" value="UniProtKB-KW"/>
</dbReference>
<comment type="caution">
    <text evidence="7">The sequence shown here is derived from an EMBL/GenBank/DDBJ whole genome shotgun (WGS) entry which is preliminary data.</text>
</comment>
<dbReference type="AlphaFoldDB" id="A0A031LMF1"/>
<dbReference type="Gene3D" id="1.10.287.310">
    <property type="match status" value="1"/>
</dbReference>
<dbReference type="SUPFAM" id="SSF46561">
    <property type="entry name" value="Ribosomal protein L29 (L29p)"/>
    <property type="match status" value="1"/>
</dbReference>
<dbReference type="PROSITE" id="PS00579">
    <property type="entry name" value="RIBOSOMAL_L29"/>
    <property type="match status" value="1"/>
</dbReference>
<evidence type="ECO:0000256" key="4">
    <source>
        <dbReference type="HAMAP-Rule" id="MF_00374"/>
    </source>
</evidence>
<dbReference type="InterPro" id="IPR018254">
    <property type="entry name" value="Ribosomal_uL29_CS"/>
</dbReference>
<evidence type="ECO:0000256" key="2">
    <source>
        <dbReference type="ARBA" id="ARBA00022980"/>
    </source>
</evidence>
<dbReference type="InterPro" id="IPR001854">
    <property type="entry name" value="Ribosomal_uL29"/>
</dbReference>
<dbReference type="OrthoDB" id="11736at2157"/>
<dbReference type="CDD" id="cd00427">
    <property type="entry name" value="Ribosomal_L29_HIP"/>
    <property type="match status" value="1"/>
</dbReference>
<comment type="similarity">
    <text evidence="1 4">Belongs to the universal ribosomal protein uL29 family.</text>
</comment>
<evidence type="ECO:0000256" key="6">
    <source>
        <dbReference type="SAM" id="MobiDB-lite"/>
    </source>
</evidence>
<dbReference type="Proteomes" id="UP000024332">
    <property type="component" value="Unassembled WGS sequence"/>
</dbReference>
<keyword evidence="3 4" id="KW-0687">Ribonucleoprotein</keyword>
<reference evidence="7 8" key="1">
    <citation type="submission" date="2014-03" db="EMBL/GenBank/DDBJ databases">
        <title>Draft genome sequence of the novel thermoacidophilic archaea Acidianus copahuensis ALE1 strain, isolated from Copahue volcanic area in Neuquen Argentina.</title>
        <authorList>
            <person name="Urbieta M.S."/>
            <person name="Rascovan N."/>
            <person name="Castro C."/>
            <person name="Revale S."/>
            <person name="Giaveno M.A."/>
            <person name="Vazquez M.P."/>
            <person name="Donati E.R."/>
        </authorList>
    </citation>
    <scope>NUCLEOTIDE SEQUENCE [LARGE SCALE GENOMIC DNA]</scope>
    <source>
        <strain evidence="7 8">ALE1</strain>
    </source>
</reference>
<evidence type="ECO:0000256" key="1">
    <source>
        <dbReference type="ARBA" id="ARBA00009254"/>
    </source>
</evidence>